<keyword evidence="1" id="KW-0472">Membrane</keyword>
<proteinExistence type="predicted"/>
<name>A0A0V0I1X9_SOLCH</name>
<dbReference type="AlphaFoldDB" id="A0A0V0I1X9"/>
<evidence type="ECO:0000313" key="2">
    <source>
        <dbReference type="EMBL" id="JAP26392.1"/>
    </source>
</evidence>
<accession>A0A0V0I1X9</accession>
<dbReference type="EMBL" id="GEDG01012274">
    <property type="protein sequence ID" value="JAP26392.1"/>
    <property type="molecule type" value="Transcribed_RNA"/>
</dbReference>
<feature type="transmembrane region" description="Helical" evidence="1">
    <location>
        <begin position="12"/>
        <end position="33"/>
    </location>
</feature>
<protein>
    <submittedName>
        <fullName evidence="2">Putative ovule protein</fullName>
    </submittedName>
</protein>
<keyword evidence="1" id="KW-1133">Transmembrane helix</keyword>
<sequence length="85" mass="10218">MLSMLDFSDFLPVIVIKTIFFLFSTFTSVYINYYMVQQESIHVTLNLLRYQCLFFNIIFNFTHKLAISLTFALQWMASRTNTKYY</sequence>
<organism evidence="2">
    <name type="scientific">Solanum chacoense</name>
    <name type="common">Chaco potato</name>
    <dbReference type="NCBI Taxonomy" id="4108"/>
    <lineage>
        <taxon>Eukaryota</taxon>
        <taxon>Viridiplantae</taxon>
        <taxon>Streptophyta</taxon>
        <taxon>Embryophyta</taxon>
        <taxon>Tracheophyta</taxon>
        <taxon>Spermatophyta</taxon>
        <taxon>Magnoliopsida</taxon>
        <taxon>eudicotyledons</taxon>
        <taxon>Gunneridae</taxon>
        <taxon>Pentapetalae</taxon>
        <taxon>asterids</taxon>
        <taxon>lamiids</taxon>
        <taxon>Solanales</taxon>
        <taxon>Solanaceae</taxon>
        <taxon>Solanoideae</taxon>
        <taxon>Solaneae</taxon>
        <taxon>Solanum</taxon>
    </lineage>
</organism>
<keyword evidence="1" id="KW-0812">Transmembrane</keyword>
<evidence type="ECO:0000256" key="1">
    <source>
        <dbReference type="SAM" id="Phobius"/>
    </source>
</evidence>
<reference evidence="2" key="1">
    <citation type="submission" date="2015-12" db="EMBL/GenBank/DDBJ databases">
        <title>Gene expression during late stages of embryo sac development: a critical building block for successful pollen-pistil interactions.</title>
        <authorList>
            <person name="Liu Y."/>
            <person name="Joly V."/>
            <person name="Sabar M."/>
            <person name="Matton D.P."/>
        </authorList>
    </citation>
    <scope>NUCLEOTIDE SEQUENCE</scope>
</reference>
<feature type="transmembrane region" description="Helical" evidence="1">
    <location>
        <begin position="53"/>
        <end position="77"/>
    </location>
</feature>